<name>A0AAN9HR60_CROPI</name>
<keyword evidence="3" id="KW-1185">Reference proteome</keyword>
<gene>
    <name evidence="2" type="ORF">RIF29_41054</name>
</gene>
<proteinExistence type="predicted"/>
<dbReference type="GO" id="GO:0003887">
    <property type="term" value="F:DNA-directed DNA polymerase activity"/>
    <property type="evidence" value="ECO:0007669"/>
    <property type="project" value="TreeGrafter"/>
</dbReference>
<protein>
    <recommendedName>
        <fullName evidence="4">DNA polymerase delta subunit 4</fullName>
    </recommendedName>
</protein>
<evidence type="ECO:0000313" key="2">
    <source>
        <dbReference type="EMBL" id="KAK7246194.1"/>
    </source>
</evidence>
<dbReference type="InterPro" id="IPR007218">
    <property type="entry name" value="DNA_pol_delta_4"/>
</dbReference>
<dbReference type="EMBL" id="JAYWIO010000008">
    <property type="protein sequence ID" value="KAK7246194.1"/>
    <property type="molecule type" value="Genomic_DNA"/>
</dbReference>
<dbReference type="Pfam" id="PF04081">
    <property type="entry name" value="DNA_pol_delta_4"/>
    <property type="match status" value="1"/>
</dbReference>
<feature type="region of interest" description="Disordered" evidence="1">
    <location>
        <begin position="1"/>
        <end position="30"/>
    </location>
</feature>
<dbReference type="PANTHER" id="PTHR14303">
    <property type="entry name" value="DNA POLYMERASE DELTA SUBUNIT 4"/>
    <property type="match status" value="1"/>
</dbReference>
<dbReference type="PANTHER" id="PTHR14303:SF0">
    <property type="entry name" value="DNA POLYMERASE DELTA SUBUNIT 4"/>
    <property type="match status" value="1"/>
</dbReference>
<accession>A0AAN9HR60</accession>
<dbReference type="GO" id="GO:0006261">
    <property type="term" value="P:DNA-templated DNA replication"/>
    <property type="evidence" value="ECO:0007669"/>
    <property type="project" value="TreeGrafter"/>
</dbReference>
<dbReference type="GO" id="GO:0043625">
    <property type="term" value="C:delta DNA polymerase complex"/>
    <property type="evidence" value="ECO:0007669"/>
    <property type="project" value="TreeGrafter"/>
</dbReference>
<organism evidence="2 3">
    <name type="scientific">Crotalaria pallida</name>
    <name type="common">Smooth rattlebox</name>
    <name type="synonym">Crotalaria striata</name>
    <dbReference type="NCBI Taxonomy" id="3830"/>
    <lineage>
        <taxon>Eukaryota</taxon>
        <taxon>Viridiplantae</taxon>
        <taxon>Streptophyta</taxon>
        <taxon>Embryophyta</taxon>
        <taxon>Tracheophyta</taxon>
        <taxon>Spermatophyta</taxon>
        <taxon>Magnoliopsida</taxon>
        <taxon>eudicotyledons</taxon>
        <taxon>Gunneridae</taxon>
        <taxon>Pentapetalae</taxon>
        <taxon>rosids</taxon>
        <taxon>fabids</taxon>
        <taxon>Fabales</taxon>
        <taxon>Fabaceae</taxon>
        <taxon>Papilionoideae</taxon>
        <taxon>50 kb inversion clade</taxon>
        <taxon>genistoids sensu lato</taxon>
        <taxon>core genistoids</taxon>
        <taxon>Crotalarieae</taxon>
        <taxon>Crotalaria</taxon>
    </lineage>
</organism>
<feature type="compositionally biased region" description="Basic residues" evidence="1">
    <location>
        <begin position="1"/>
        <end position="27"/>
    </location>
</feature>
<sequence length="113" mass="13481">MPMKKYYRQRKKAANNRSSKSKKKSKISRVPCQAEYDPEEEILRKFDMDMAYGPCVGVTRLERWERAQKMGLNPPQEIERILKSDKDIKVQQQCLWNKKIGDNYKIIEYYMAA</sequence>
<comment type="caution">
    <text evidence="2">The sequence shown here is derived from an EMBL/GenBank/DDBJ whole genome shotgun (WGS) entry which is preliminary data.</text>
</comment>
<evidence type="ECO:0000256" key="1">
    <source>
        <dbReference type="SAM" id="MobiDB-lite"/>
    </source>
</evidence>
<dbReference type="GO" id="GO:0000731">
    <property type="term" value="P:DNA synthesis involved in DNA repair"/>
    <property type="evidence" value="ECO:0007669"/>
    <property type="project" value="InterPro"/>
</dbReference>
<evidence type="ECO:0008006" key="4">
    <source>
        <dbReference type="Google" id="ProtNLM"/>
    </source>
</evidence>
<reference evidence="2 3" key="1">
    <citation type="submission" date="2024-01" db="EMBL/GenBank/DDBJ databases">
        <title>The genomes of 5 underutilized Papilionoideae crops provide insights into root nodulation and disease resistanc.</title>
        <authorList>
            <person name="Yuan L."/>
        </authorList>
    </citation>
    <scope>NUCLEOTIDE SEQUENCE [LARGE SCALE GENOMIC DNA]</scope>
    <source>
        <strain evidence="2">ZHUSHIDOU_FW_LH</strain>
        <tissue evidence="2">Leaf</tissue>
    </source>
</reference>
<evidence type="ECO:0000313" key="3">
    <source>
        <dbReference type="Proteomes" id="UP001372338"/>
    </source>
</evidence>
<dbReference type="Proteomes" id="UP001372338">
    <property type="component" value="Unassembled WGS sequence"/>
</dbReference>
<dbReference type="AlphaFoldDB" id="A0AAN9HR60"/>